<dbReference type="HOGENOM" id="CLU_056925_1_0_11"/>
<dbReference type="PANTHER" id="PTHR46558:SF11">
    <property type="entry name" value="HTH-TYPE TRANSCRIPTIONAL REGULATOR XRE"/>
    <property type="match status" value="1"/>
</dbReference>
<reference evidence="3 4" key="1">
    <citation type="submission" date="2012-01" db="EMBL/GenBank/DDBJ databases">
        <title>The Genome Sequence of Scardovia inopinata F0304.</title>
        <authorList>
            <consortium name="The Broad Institute Genome Sequencing Platform"/>
            <person name="Ward D."/>
            <person name="Earl A."/>
            <person name="Feldgarden M."/>
            <person name="Gevers D."/>
            <person name="Young S."/>
            <person name="Zeng Q."/>
            <person name="Koehrsen M."/>
            <person name="Alvarado L."/>
            <person name="Berlin A.M."/>
            <person name="Borenstein D."/>
            <person name="Chapman S.B."/>
            <person name="Chen Z."/>
            <person name="Engels R."/>
            <person name="Freedman E."/>
            <person name="Gellesch M."/>
            <person name="Goldberg J."/>
            <person name="Griggs A."/>
            <person name="Gujja S."/>
            <person name="Heilman E.R."/>
            <person name="Heiman D.I."/>
            <person name="Hepburn T.A."/>
            <person name="Howarth C."/>
            <person name="Jen D."/>
            <person name="Larson L."/>
            <person name="Mehta T."/>
            <person name="Park D."/>
            <person name="Pearson M."/>
            <person name="Richards J."/>
            <person name="Roberts A."/>
            <person name="Saif S."/>
            <person name="Shea T.D."/>
            <person name="Shenoy N."/>
            <person name="Sisk P."/>
            <person name="Stolte C."/>
            <person name="Sykes S.N."/>
            <person name="Walk T."/>
            <person name="White J."/>
            <person name="Yandava C."/>
            <person name="Izard J."/>
            <person name="Baranova O.V."/>
            <person name="Blanton J.M."/>
            <person name="Tanner A.C."/>
            <person name="Dewhirst F."/>
            <person name="Haas B."/>
            <person name="Nusbaum C."/>
            <person name="Birren B."/>
        </authorList>
    </citation>
    <scope>NUCLEOTIDE SEQUENCE [LARGE SCALE GENOMIC DNA]</scope>
    <source>
        <strain evidence="3 4">F0304</strain>
    </source>
</reference>
<dbReference type="SUPFAM" id="SSF47413">
    <property type="entry name" value="lambda repressor-like DNA-binding domains"/>
    <property type="match status" value="1"/>
</dbReference>
<protein>
    <recommendedName>
        <fullName evidence="2">HTH cro/C1-type domain-containing protein</fullName>
    </recommendedName>
</protein>
<dbReference type="InterPro" id="IPR011990">
    <property type="entry name" value="TPR-like_helical_dom_sf"/>
</dbReference>
<gene>
    <name evidence="3" type="ORF">HMPREF9020_00700</name>
</gene>
<dbReference type="AlphaFoldDB" id="W5IJ86"/>
<dbReference type="eggNOG" id="COG1476">
    <property type="taxonomic scope" value="Bacteria"/>
</dbReference>
<evidence type="ECO:0000256" key="1">
    <source>
        <dbReference type="ARBA" id="ARBA00023125"/>
    </source>
</evidence>
<evidence type="ECO:0000313" key="4">
    <source>
        <dbReference type="Proteomes" id="UP000005777"/>
    </source>
</evidence>
<dbReference type="InterPro" id="IPR010982">
    <property type="entry name" value="Lambda_DNA-bd_dom_sf"/>
</dbReference>
<dbReference type="SMART" id="SM00530">
    <property type="entry name" value="HTH_XRE"/>
    <property type="match status" value="1"/>
</dbReference>
<dbReference type="GO" id="GO:0003677">
    <property type="term" value="F:DNA binding"/>
    <property type="evidence" value="ECO:0007669"/>
    <property type="project" value="UniProtKB-KW"/>
</dbReference>
<dbReference type="CDD" id="cd00093">
    <property type="entry name" value="HTH_XRE"/>
    <property type="match status" value="1"/>
</dbReference>
<comment type="caution">
    <text evidence="3">The sequence shown here is derived from an EMBL/GenBank/DDBJ whole genome shotgun (WGS) entry which is preliminary data.</text>
</comment>
<dbReference type="Proteomes" id="UP000005777">
    <property type="component" value="Unassembled WGS sequence"/>
</dbReference>
<accession>W5IJ86</accession>
<sequence>MQSIQIGRNISQLRREKGITQEELAEYLGVSKPAVSKWESGQSYPDILLLPIIASYFDKTVDDLLGYQPQMTAEDIKKLYIELADAFATEPFDPVYQRCKEIIKKYYSCWDLLFAMSELLVNHAQQAGDPTKTSSIYEEASALLERVEQESHDASLAQSALSMRAYCFLVLQRPVDAIDLLEGIKESPVTIEQLLAKAYAMKGDTEKAKDVLQKQLYQNVLALFGTFPDMIDLYADDPVKMDACLKKALDFGKVFDLEQLHPSSYFSFYLIAASAYHSIGKNDQALNLLEAYTDLATRKNVFPLTLKGNDFFDRLEPFFASLNLGTHMPRSETLVRKDIASTIAQNPAFQTLHEDKRFQQIVNRLNHWEENTK</sequence>
<dbReference type="PANTHER" id="PTHR46558">
    <property type="entry name" value="TRACRIPTIONAL REGULATORY PROTEIN-RELATED-RELATED"/>
    <property type="match status" value="1"/>
</dbReference>
<evidence type="ECO:0000259" key="2">
    <source>
        <dbReference type="PROSITE" id="PS50943"/>
    </source>
</evidence>
<feature type="domain" description="HTH cro/C1-type" evidence="2">
    <location>
        <begin position="10"/>
        <end position="64"/>
    </location>
</feature>
<dbReference type="RefSeq" id="WP_006293064.1">
    <property type="nucleotide sequence ID" value="NZ_GG770225.1"/>
</dbReference>
<evidence type="ECO:0000313" key="3">
    <source>
        <dbReference type="EMBL" id="EFG27065.1"/>
    </source>
</evidence>
<name>W5IJ86_SCAIO</name>
<keyword evidence="1" id="KW-0238">DNA-binding</keyword>
<dbReference type="EMBL" id="ADCX01000003">
    <property type="protein sequence ID" value="EFG27065.1"/>
    <property type="molecule type" value="Genomic_DNA"/>
</dbReference>
<dbReference type="Gene3D" id="1.10.260.40">
    <property type="entry name" value="lambda repressor-like DNA-binding domains"/>
    <property type="match status" value="1"/>
</dbReference>
<proteinExistence type="predicted"/>
<dbReference type="Pfam" id="PF01381">
    <property type="entry name" value="HTH_3"/>
    <property type="match status" value="1"/>
</dbReference>
<organism evidence="3 4">
    <name type="scientific">Scardovia inopinata F0304</name>
    <dbReference type="NCBI Taxonomy" id="641146"/>
    <lineage>
        <taxon>Bacteria</taxon>
        <taxon>Bacillati</taxon>
        <taxon>Actinomycetota</taxon>
        <taxon>Actinomycetes</taxon>
        <taxon>Bifidobacteriales</taxon>
        <taxon>Bifidobacteriaceae</taxon>
        <taxon>Scardovia</taxon>
    </lineage>
</organism>
<dbReference type="SUPFAM" id="SSF48452">
    <property type="entry name" value="TPR-like"/>
    <property type="match status" value="1"/>
</dbReference>
<dbReference type="InterPro" id="IPR001387">
    <property type="entry name" value="Cro/C1-type_HTH"/>
</dbReference>
<keyword evidence="4" id="KW-1185">Reference proteome</keyword>
<dbReference type="Gene3D" id="1.25.40.10">
    <property type="entry name" value="Tetratricopeptide repeat domain"/>
    <property type="match status" value="1"/>
</dbReference>
<dbReference type="PROSITE" id="PS50943">
    <property type="entry name" value="HTH_CROC1"/>
    <property type="match status" value="1"/>
</dbReference>